<accession>A0A0R0LUG6</accession>
<keyword evidence="8" id="KW-1185">Reference proteome</keyword>
<dbReference type="AlphaFoldDB" id="A0A0R0LUG6"/>
<dbReference type="EMBL" id="LGUB01000505">
    <property type="protein sequence ID" value="KRH93065.1"/>
    <property type="molecule type" value="Genomic_DNA"/>
</dbReference>
<evidence type="ECO:0000256" key="6">
    <source>
        <dbReference type="ARBA" id="ARBA00023277"/>
    </source>
</evidence>
<keyword evidence="5" id="KW-0560">Oxidoreductase</keyword>
<dbReference type="InterPro" id="IPR036291">
    <property type="entry name" value="NAD(P)-bd_dom_sf"/>
</dbReference>
<evidence type="ECO:0000256" key="4">
    <source>
        <dbReference type="ARBA" id="ARBA00022857"/>
    </source>
</evidence>
<protein>
    <recommendedName>
        <fullName evidence="2">glucose-6-phosphate dehydrogenase (NADP(+))</fullName>
        <ecNumber evidence="2">1.1.1.49</ecNumber>
    </recommendedName>
</protein>
<dbReference type="Gene3D" id="3.30.360.10">
    <property type="entry name" value="Dihydrodipicolinate Reductase, domain 2"/>
    <property type="match status" value="1"/>
</dbReference>
<keyword evidence="3" id="KW-0313">Glucose metabolism</keyword>
<keyword evidence="6" id="KW-0119">Carbohydrate metabolism</keyword>
<gene>
    <name evidence="7" type="ORF">M153_15800001114</name>
</gene>
<dbReference type="GO" id="GO:0006006">
    <property type="term" value="P:glucose metabolic process"/>
    <property type="evidence" value="ECO:0007669"/>
    <property type="project" value="InterPro"/>
</dbReference>
<dbReference type="Gene3D" id="3.40.50.720">
    <property type="entry name" value="NAD(P)-binding Rossmann-like Domain"/>
    <property type="match status" value="1"/>
</dbReference>
<evidence type="ECO:0000256" key="1">
    <source>
        <dbReference type="ARBA" id="ARBA00004937"/>
    </source>
</evidence>
<dbReference type="VEuPathDB" id="MicrosporidiaDB:M153_15800001114"/>
<comment type="caution">
    <text evidence="7">The sequence shown here is derived from an EMBL/GenBank/DDBJ whole genome shotgun (WGS) entry which is preliminary data.</text>
</comment>
<organism evidence="7 8">
    <name type="scientific">Pseudoloma neurophilia</name>
    <dbReference type="NCBI Taxonomy" id="146866"/>
    <lineage>
        <taxon>Eukaryota</taxon>
        <taxon>Fungi</taxon>
        <taxon>Fungi incertae sedis</taxon>
        <taxon>Microsporidia</taxon>
        <taxon>Pseudoloma</taxon>
    </lineage>
</organism>
<evidence type="ECO:0000256" key="3">
    <source>
        <dbReference type="ARBA" id="ARBA00022526"/>
    </source>
</evidence>
<dbReference type="Proteomes" id="UP000051530">
    <property type="component" value="Unassembled WGS sequence"/>
</dbReference>
<evidence type="ECO:0000256" key="2">
    <source>
        <dbReference type="ARBA" id="ARBA00013019"/>
    </source>
</evidence>
<dbReference type="SUPFAM" id="SSF51735">
    <property type="entry name" value="NAD(P)-binding Rossmann-fold domains"/>
    <property type="match status" value="1"/>
</dbReference>
<keyword evidence="4" id="KW-0521">NADP</keyword>
<evidence type="ECO:0000313" key="7">
    <source>
        <dbReference type="EMBL" id="KRH93065.1"/>
    </source>
</evidence>
<dbReference type="GO" id="GO:0050661">
    <property type="term" value="F:NADP binding"/>
    <property type="evidence" value="ECO:0007669"/>
    <property type="project" value="InterPro"/>
</dbReference>
<evidence type="ECO:0000313" key="8">
    <source>
        <dbReference type="Proteomes" id="UP000051530"/>
    </source>
</evidence>
<dbReference type="OrthoDB" id="60984at2759"/>
<dbReference type="InterPro" id="IPR001282">
    <property type="entry name" value="G6P_DH"/>
</dbReference>
<dbReference type="GO" id="GO:0004345">
    <property type="term" value="F:glucose-6-phosphate dehydrogenase activity"/>
    <property type="evidence" value="ECO:0007669"/>
    <property type="project" value="UniProtKB-EC"/>
</dbReference>
<dbReference type="PANTHER" id="PTHR23429">
    <property type="entry name" value="GLUCOSE-6-PHOSPHATE 1-DEHYDROGENASE G6PD"/>
    <property type="match status" value="1"/>
</dbReference>
<proteinExistence type="predicted"/>
<dbReference type="SUPFAM" id="SSF55347">
    <property type="entry name" value="Glyceraldehyde-3-phosphate dehydrogenase-like, C-terminal domain"/>
    <property type="match status" value="1"/>
</dbReference>
<name>A0A0R0LUG6_9MICR</name>
<sequence>MSEKRLLIIFGASGNLSQYKLLPVILNDKLYKDGKIVLFSRHPPCEKLVEKIKLESNNQLQIEVNDYSDTTRVLEILEGHDNPAIYLALPSKIHIYIMKTLDSLNIKMSIYVEKPHFMSAEEVKIAQNFKNLSMFLIDHFLLKKTLILWKCLPKKFRENLINIDEIENIRAAATETISAENRISFDLDGILRDMIISHLFALYKTVLPNGNLETLKVKKEVLKGQYENYEFKGSQTPTLSYIILESEKNFDVELFAGKSLSKKTTFFDIKMKSGTLSLQFAPETDILFNGKSVIDKQTYESYFKEFHSLEGYNLLLYSIIHRKTIPTFPIESLLYGYKVENDLKNLNTEMIVYKKGVDIFEQMK</sequence>
<dbReference type="GO" id="GO:0009051">
    <property type="term" value="P:pentose-phosphate shunt, oxidative branch"/>
    <property type="evidence" value="ECO:0007669"/>
    <property type="project" value="TreeGrafter"/>
</dbReference>
<reference evidence="7 8" key="1">
    <citation type="submission" date="2015-07" db="EMBL/GenBank/DDBJ databases">
        <title>The genome of Pseudoloma neurophilia, a relevant intracellular parasite of the zebrafish.</title>
        <authorList>
            <person name="Ndikumana S."/>
            <person name="Pelin A."/>
            <person name="Sanders J."/>
            <person name="Corradi N."/>
        </authorList>
    </citation>
    <scope>NUCLEOTIDE SEQUENCE [LARGE SCALE GENOMIC DNA]</scope>
    <source>
        <strain evidence="7 8">MK1</strain>
    </source>
</reference>
<evidence type="ECO:0000256" key="5">
    <source>
        <dbReference type="ARBA" id="ARBA00023002"/>
    </source>
</evidence>
<dbReference type="EC" id="1.1.1.49" evidence="2"/>
<dbReference type="PANTHER" id="PTHR23429:SF0">
    <property type="entry name" value="GLUCOSE-6-PHOSPHATE 1-DEHYDROGENASE"/>
    <property type="match status" value="1"/>
</dbReference>
<comment type="pathway">
    <text evidence="1">Carbohydrate degradation; pentose phosphate pathway; D-ribulose 5-phosphate from D-glucose 6-phosphate (oxidative stage): step 1/3.</text>
</comment>